<sequence>MDHTQNVQNQLQDATASIEATDSDEVLSFYIGKAVNECMKLQAIGPISEQNVEHLLTQLAYDCYRVGHIAPRQS</sequence>
<protein>
    <submittedName>
        <fullName evidence="1">Uncharacterized protein</fullName>
    </submittedName>
</protein>
<proteinExistence type="predicted"/>
<name>A0ABV6DFM6_9BACL</name>
<dbReference type="RefSeq" id="WP_377468434.1">
    <property type="nucleotide sequence ID" value="NZ_JBHLWN010000018.1"/>
</dbReference>
<accession>A0ABV6DFM6</accession>
<keyword evidence="2" id="KW-1185">Reference proteome</keyword>
<comment type="caution">
    <text evidence="1">The sequence shown here is derived from an EMBL/GenBank/DDBJ whole genome shotgun (WGS) entry which is preliminary data.</text>
</comment>
<dbReference type="Proteomes" id="UP001589776">
    <property type="component" value="Unassembled WGS sequence"/>
</dbReference>
<organism evidence="1 2">
    <name type="scientific">Paenibacillus chartarius</name>
    <dbReference type="NCBI Taxonomy" id="747481"/>
    <lineage>
        <taxon>Bacteria</taxon>
        <taxon>Bacillati</taxon>
        <taxon>Bacillota</taxon>
        <taxon>Bacilli</taxon>
        <taxon>Bacillales</taxon>
        <taxon>Paenibacillaceae</taxon>
        <taxon>Paenibacillus</taxon>
    </lineage>
</organism>
<gene>
    <name evidence="1" type="ORF">ACFFK0_03155</name>
</gene>
<evidence type="ECO:0000313" key="1">
    <source>
        <dbReference type="EMBL" id="MFC0211454.1"/>
    </source>
</evidence>
<reference evidence="1 2" key="1">
    <citation type="submission" date="2024-09" db="EMBL/GenBank/DDBJ databases">
        <authorList>
            <person name="Sun Q."/>
            <person name="Mori K."/>
        </authorList>
    </citation>
    <scope>NUCLEOTIDE SEQUENCE [LARGE SCALE GENOMIC DNA]</scope>
    <source>
        <strain evidence="1 2">CCM 7759</strain>
    </source>
</reference>
<dbReference type="EMBL" id="JBHLWN010000018">
    <property type="protein sequence ID" value="MFC0211454.1"/>
    <property type="molecule type" value="Genomic_DNA"/>
</dbReference>
<evidence type="ECO:0000313" key="2">
    <source>
        <dbReference type="Proteomes" id="UP001589776"/>
    </source>
</evidence>